<dbReference type="NCBIfam" id="NF045728">
    <property type="entry name" value="glycosyl_F510_1955"/>
    <property type="match status" value="1"/>
</dbReference>
<keyword evidence="3" id="KW-1185">Reference proteome</keyword>
<evidence type="ECO:0000313" key="2">
    <source>
        <dbReference type="EMBL" id="SBP89148.1"/>
    </source>
</evidence>
<dbReference type="InterPro" id="IPR054817">
    <property type="entry name" value="Glycosyl_F510_1955-like"/>
</dbReference>
<dbReference type="Proteomes" id="UP000214566">
    <property type="component" value="Unassembled WGS sequence"/>
</dbReference>
<evidence type="ECO:0000313" key="3">
    <source>
        <dbReference type="Proteomes" id="UP000214566"/>
    </source>
</evidence>
<evidence type="ECO:0000256" key="1">
    <source>
        <dbReference type="SAM" id="SignalP"/>
    </source>
</evidence>
<name>A0A238D722_THIDL</name>
<feature type="signal peptide" evidence="1">
    <location>
        <begin position="1"/>
        <end position="25"/>
    </location>
</feature>
<accession>A0A238D722</accession>
<dbReference type="RefSeq" id="WP_013106962.1">
    <property type="nucleotide sequence ID" value="NZ_LT592171.1"/>
</dbReference>
<sequence>MRHFPTRRLAAALLAAAATMLPAWAAGPAMPAMAGIAAAGAPVELMHVHGLAFGPDGTRLYIPDHHGVAVYSAGRWSTLPSASNDYMGFTATRTAFYSSGHPAPGTNAVNPIGLVKSTDGGRTWHTLGLRGESDFHVMAAGYASNAVYAMAMERNSRMPEPGLYGTVDDGFVWKHAAADGLEGEVFALAVHPTDPRIVAAATKSGLYLSTDAGAHFRAVAGNAQFLSVAFDLDGKHLWYGSYDGQPHLTRIAFAGGSSAPQAVALPPLREDAVAYVAQNPARRGELAIATFRRDVYLSLDGGRSWKQIAAAGRTR</sequence>
<dbReference type="InterPro" id="IPR015943">
    <property type="entry name" value="WD40/YVTN_repeat-like_dom_sf"/>
</dbReference>
<dbReference type="AlphaFoldDB" id="A0A238D722"/>
<keyword evidence="1" id="KW-0732">Signal</keyword>
<organism evidence="2 3">
    <name type="scientific">Thiomonas delicata</name>
    <name type="common">Thiomonas cuprina</name>
    <dbReference type="NCBI Taxonomy" id="364030"/>
    <lineage>
        <taxon>Bacteria</taxon>
        <taxon>Pseudomonadati</taxon>
        <taxon>Pseudomonadota</taxon>
        <taxon>Betaproteobacteria</taxon>
        <taxon>Burkholderiales</taxon>
        <taxon>Thiomonas</taxon>
    </lineage>
</organism>
<dbReference type="Gene3D" id="2.130.10.10">
    <property type="entry name" value="YVTN repeat-like/Quinoprotein amine dehydrogenase"/>
    <property type="match status" value="1"/>
</dbReference>
<protein>
    <submittedName>
        <fullName evidence="2">Putative Neuraminidase (Sialidase)</fullName>
    </submittedName>
</protein>
<gene>
    <name evidence="2" type="ORF">THIARS_70768</name>
</gene>
<proteinExistence type="predicted"/>
<dbReference type="EMBL" id="FLMQ01000056">
    <property type="protein sequence ID" value="SBP89148.1"/>
    <property type="molecule type" value="Genomic_DNA"/>
</dbReference>
<dbReference type="SUPFAM" id="SSF110296">
    <property type="entry name" value="Oligoxyloglucan reducing end-specific cellobiohydrolase"/>
    <property type="match status" value="1"/>
</dbReference>
<reference evidence="2 3" key="1">
    <citation type="submission" date="2016-06" db="EMBL/GenBank/DDBJ databases">
        <authorList>
            <person name="Kjaerup R.B."/>
            <person name="Dalgaard T.S."/>
            <person name="Juul-Madsen H.R."/>
        </authorList>
    </citation>
    <scope>NUCLEOTIDE SEQUENCE [LARGE SCALE GENOMIC DNA]</scope>
    <source>
        <strain evidence="2 3">DSM 16361</strain>
    </source>
</reference>
<feature type="chain" id="PRO_5011280898" evidence="1">
    <location>
        <begin position="26"/>
        <end position="315"/>
    </location>
</feature>